<accession>A0A146K233</accession>
<reference evidence="1" key="1">
    <citation type="submission" date="2015-07" db="EMBL/GenBank/DDBJ databases">
        <title>Adaptation to a free-living lifestyle via gene acquisitions in the diplomonad Trepomonas sp. PC1.</title>
        <authorList>
            <person name="Xu F."/>
            <person name="Jerlstrom-Hultqvist J."/>
            <person name="Kolisko M."/>
            <person name="Simpson A.G.B."/>
            <person name="Roger A.J."/>
            <person name="Svard S.G."/>
            <person name="Andersson J.O."/>
        </authorList>
    </citation>
    <scope>NUCLEOTIDE SEQUENCE</scope>
    <source>
        <strain evidence="1">PC1</strain>
    </source>
</reference>
<organism evidence="1">
    <name type="scientific">Trepomonas sp. PC1</name>
    <dbReference type="NCBI Taxonomy" id="1076344"/>
    <lineage>
        <taxon>Eukaryota</taxon>
        <taxon>Metamonada</taxon>
        <taxon>Diplomonadida</taxon>
        <taxon>Hexamitidae</taxon>
        <taxon>Hexamitinae</taxon>
        <taxon>Trepomonas</taxon>
    </lineage>
</organism>
<gene>
    <name evidence="1" type="ORF">TPC1_30896</name>
</gene>
<sequence length="442" mass="51414">LSQPQWFQPIELNRDINNVYGSEDLCLDKLQLSQNKKDVRILSMLVDHQNKLLFLLSHTGEQIPTMTLNFEPGCAFLYENLVYIVDCNSEKIKTIDIHTHQLVDLLEVGGFNLFRFIIVEDTLFYVDRNYMLLGYNLKTKDEFGTDFLKPCWNVTGRGNLIAVLDVRETTFFEVKQGLLIEKKVVEGQFVFDNAGVFLNSQNPGEYIDVLDENLELKKKMGLWKFVGVKHHTALGVTVFKDLVTEQRIVDMTNGCRAIKNVVLEEICQFNKALLKEDWKHAVQHPQQIFTYHSNEVLAKLHTCKNQTVYQKLGFALANSRETSIQQKQKYIDAFQINSNEFKKKEKVEIQNYVNAMQRDIEVFKSCQKLRKAMEIDKKQFINLIDSNQEKTEAQLQKVDSLIDETKKQEVDNKYLLDSNLNHAKQLLEAHDYAVMFLRNVIQ</sequence>
<name>A0A146K233_9EUKA</name>
<proteinExistence type="predicted"/>
<feature type="non-terminal residue" evidence="1">
    <location>
        <position position="1"/>
    </location>
</feature>
<evidence type="ECO:0000313" key="1">
    <source>
        <dbReference type="EMBL" id="JAP89609.1"/>
    </source>
</evidence>
<dbReference type="EMBL" id="GDID01006997">
    <property type="protein sequence ID" value="JAP89609.1"/>
    <property type="molecule type" value="Transcribed_RNA"/>
</dbReference>
<dbReference type="AlphaFoldDB" id="A0A146K233"/>
<protein>
    <submittedName>
        <fullName evidence="1">Uncharacterized protein</fullName>
    </submittedName>
</protein>